<comment type="caution">
    <text evidence="17">The sequence shown here is derived from an EMBL/GenBank/DDBJ whole genome shotgun (WGS) entry which is preliminary data.</text>
</comment>
<evidence type="ECO:0000256" key="3">
    <source>
        <dbReference type="ARBA" id="ARBA00022448"/>
    </source>
</evidence>
<dbReference type="Gene3D" id="2.40.170.20">
    <property type="entry name" value="TonB-dependent receptor, beta-barrel domain"/>
    <property type="match status" value="1"/>
</dbReference>
<dbReference type="InterPro" id="IPR037066">
    <property type="entry name" value="Plug_dom_sf"/>
</dbReference>
<evidence type="ECO:0000256" key="10">
    <source>
        <dbReference type="ARBA" id="ARBA00023237"/>
    </source>
</evidence>
<evidence type="ECO:0000256" key="13">
    <source>
        <dbReference type="SAM" id="MobiDB-lite"/>
    </source>
</evidence>
<dbReference type="Proteomes" id="UP000680158">
    <property type="component" value="Unassembled WGS sequence"/>
</dbReference>
<dbReference type="GO" id="GO:0015344">
    <property type="term" value="F:siderophore uptake transmembrane transporter activity"/>
    <property type="evidence" value="ECO:0007669"/>
    <property type="project" value="TreeGrafter"/>
</dbReference>
<dbReference type="InterPro" id="IPR010949">
    <property type="entry name" value="TonB_Hb/transfer/lactofer_rcpt"/>
</dbReference>
<feature type="domain" description="TonB-dependent receptor plug" evidence="16">
    <location>
        <begin position="69"/>
        <end position="187"/>
    </location>
</feature>
<dbReference type="InterPro" id="IPR039426">
    <property type="entry name" value="TonB-dep_rcpt-like"/>
</dbReference>
<dbReference type="PANTHER" id="PTHR30069">
    <property type="entry name" value="TONB-DEPENDENT OUTER MEMBRANE RECEPTOR"/>
    <property type="match status" value="1"/>
</dbReference>
<feature type="compositionally biased region" description="Polar residues" evidence="13">
    <location>
        <begin position="256"/>
        <end position="276"/>
    </location>
</feature>
<sequence length="771" mass="85397">MKTFACPHKEILACRPLRKSAIALGLASLYSLAMTPAYAQTQTSSVLLVDKAPQIVVISGTRYEQFIENLPLSIDVIEQKELERLGILDIRDLAKNLSNIEVKRAPARFTVTGVGNATGRDGNAGFSIRGQDGNRVLMLVDGMRLPRSYINGSNAFGRDSIAMNLIRQVEIVRGPSSVLYGSDGLAGLVNFMTVDPQDFLQEKRAAPKNIGGKVFASWSGDDHSRSIGASLAGRFDQQWSWLISANTSKARGLENRGTNDVPNIDRTTPNPQQDQSQSVLAKLVYQASATQKHSLTYEHVDKTSDFELLSSRAKLPMTTAAAVKGETVDKDFTRDRLSLIDRYTLNHAWVDHVQSHLSYQDSQAQDDGITHRNTLADRVRKVSYGEQAWQWSLLADKLIKSNANFAQRVSLGFDYSRIDVSNFFDGVDPGNADFTPRKYFPDTRDSSRAVFVQDEIFAGSWIITPGLRYDHFDLNVKTQQGFAPPSKTPGKSLSGSAVVPKLGMLYKVNSDWNAYASFAHGFRAPNAQQINGVFESSTVPAVLLANPELKPEKSQNVEFGVRALFEKFNLDFAVFSGRYTDLIYDKKPLGGKGVAGDPAIFQTVNVDKAKIDGFEIRGQVQWAEFAGGKWSSPFSYGKTRGTDQVAHTPLSAINPSKFFAGLRYTNDTVDWQLSARHQAGKDEADLSSPYLPKPAVPPRVRQFIVPSVTTMDMQLQWNMQKNWRLNVGVDNLTNKKYWNWSDVQGLAANSVVVDAYTQPGRYYHASLVVGF</sequence>
<keyword evidence="8 11" id="KW-0472">Membrane</keyword>
<evidence type="ECO:0000313" key="17">
    <source>
        <dbReference type="EMBL" id="MBR7746266.1"/>
    </source>
</evidence>
<evidence type="ECO:0000259" key="15">
    <source>
        <dbReference type="Pfam" id="PF00593"/>
    </source>
</evidence>
<evidence type="ECO:0000256" key="6">
    <source>
        <dbReference type="ARBA" id="ARBA00022729"/>
    </source>
</evidence>
<dbReference type="InterPro" id="IPR036942">
    <property type="entry name" value="Beta-barrel_TonB_sf"/>
</dbReference>
<gene>
    <name evidence="17" type="ORF">KDM92_06700</name>
</gene>
<evidence type="ECO:0000259" key="16">
    <source>
        <dbReference type="Pfam" id="PF07715"/>
    </source>
</evidence>
<evidence type="ECO:0000256" key="11">
    <source>
        <dbReference type="PROSITE-ProRule" id="PRU01360"/>
    </source>
</evidence>
<keyword evidence="4 11" id="KW-1134">Transmembrane beta strand</keyword>
<dbReference type="InterPro" id="IPR012910">
    <property type="entry name" value="Plug_dom"/>
</dbReference>
<feature type="domain" description="TonB-dependent receptor-like beta-barrel" evidence="15">
    <location>
        <begin position="289"/>
        <end position="732"/>
    </location>
</feature>
<keyword evidence="7 12" id="KW-0798">TonB box</keyword>
<dbReference type="Gene3D" id="2.170.130.10">
    <property type="entry name" value="TonB-dependent receptor, plug domain"/>
    <property type="match status" value="1"/>
</dbReference>
<keyword evidence="9 17" id="KW-0675">Receptor</keyword>
<organism evidence="17 18">
    <name type="scientific">Undibacterium baiyunense</name>
    <dbReference type="NCBI Taxonomy" id="2828731"/>
    <lineage>
        <taxon>Bacteria</taxon>
        <taxon>Pseudomonadati</taxon>
        <taxon>Pseudomonadota</taxon>
        <taxon>Betaproteobacteria</taxon>
        <taxon>Burkholderiales</taxon>
        <taxon>Oxalobacteraceae</taxon>
        <taxon>Undibacterium</taxon>
    </lineage>
</organism>
<feature type="signal peptide" evidence="14">
    <location>
        <begin position="1"/>
        <end position="39"/>
    </location>
</feature>
<keyword evidence="5 11" id="KW-0812">Transmembrane</keyword>
<comment type="subcellular location">
    <subcellularLocation>
        <location evidence="1 11">Cell outer membrane</location>
        <topology evidence="1 11">Multi-pass membrane protein</topology>
    </subcellularLocation>
</comment>
<reference evidence="17 18" key="1">
    <citation type="submission" date="2021-04" db="EMBL/GenBank/DDBJ databases">
        <title>novel species isolated from subtropical streams in China.</title>
        <authorList>
            <person name="Lu H."/>
        </authorList>
    </citation>
    <scope>NUCLEOTIDE SEQUENCE [LARGE SCALE GENOMIC DNA]</scope>
    <source>
        <strain evidence="17 18">BYS107W</strain>
    </source>
</reference>
<dbReference type="InterPro" id="IPR011276">
    <property type="entry name" value="TonB_haem/Hb_rcpt"/>
</dbReference>
<accession>A0A941DDZ9</accession>
<dbReference type="SUPFAM" id="SSF56935">
    <property type="entry name" value="Porins"/>
    <property type="match status" value="1"/>
</dbReference>
<dbReference type="AlphaFoldDB" id="A0A941DDZ9"/>
<keyword evidence="6 14" id="KW-0732">Signal</keyword>
<dbReference type="RefSeq" id="WP_212683617.1">
    <property type="nucleotide sequence ID" value="NZ_JAGSPM010000003.1"/>
</dbReference>
<dbReference type="GO" id="GO:0015232">
    <property type="term" value="F:heme transmembrane transporter activity"/>
    <property type="evidence" value="ECO:0007669"/>
    <property type="project" value="InterPro"/>
</dbReference>
<evidence type="ECO:0000256" key="2">
    <source>
        <dbReference type="ARBA" id="ARBA00009810"/>
    </source>
</evidence>
<evidence type="ECO:0000256" key="1">
    <source>
        <dbReference type="ARBA" id="ARBA00004571"/>
    </source>
</evidence>
<keyword evidence="3 11" id="KW-0813">Transport</keyword>
<evidence type="ECO:0000256" key="14">
    <source>
        <dbReference type="SAM" id="SignalP"/>
    </source>
</evidence>
<protein>
    <submittedName>
        <fullName evidence="17">TonB-dependent hemoglobin/transferrin/lactoferrin family receptor</fullName>
    </submittedName>
</protein>
<evidence type="ECO:0000256" key="9">
    <source>
        <dbReference type="ARBA" id="ARBA00023170"/>
    </source>
</evidence>
<proteinExistence type="inferred from homology"/>
<evidence type="ECO:0000256" key="8">
    <source>
        <dbReference type="ARBA" id="ARBA00023136"/>
    </source>
</evidence>
<feature type="chain" id="PRO_5037644736" evidence="14">
    <location>
        <begin position="40"/>
        <end position="771"/>
    </location>
</feature>
<keyword evidence="10 11" id="KW-0998">Cell outer membrane</keyword>
<feature type="region of interest" description="Disordered" evidence="13">
    <location>
        <begin position="252"/>
        <end position="276"/>
    </location>
</feature>
<evidence type="ECO:0000256" key="7">
    <source>
        <dbReference type="ARBA" id="ARBA00023077"/>
    </source>
</evidence>
<dbReference type="EMBL" id="JAGSPM010000003">
    <property type="protein sequence ID" value="MBR7746266.1"/>
    <property type="molecule type" value="Genomic_DNA"/>
</dbReference>
<evidence type="ECO:0000313" key="18">
    <source>
        <dbReference type="Proteomes" id="UP000680158"/>
    </source>
</evidence>
<keyword evidence="18" id="KW-1185">Reference proteome</keyword>
<evidence type="ECO:0000256" key="4">
    <source>
        <dbReference type="ARBA" id="ARBA00022452"/>
    </source>
</evidence>
<evidence type="ECO:0000256" key="12">
    <source>
        <dbReference type="RuleBase" id="RU003357"/>
    </source>
</evidence>
<dbReference type="PROSITE" id="PS52016">
    <property type="entry name" value="TONB_DEPENDENT_REC_3"/>
    <property type="match status" value="1"/>
</dbReference>
<evidence type="ECO:0000256" key="5">
    <source>
        <dbReference type="ARBA" id="ARBA00022692"/>
    </source>
</evidence>
<comment type="similarity">
    <text evidence="2 11 12">Belongs to the TonB-dependent receptor family.</text>
</comment>
<dbReference type="Pfam" id="PF00593">
    <property type="entry name" value="TonB_dep_Rec_b-barrel"/>
    <property type="match status" value="1"/>
</dbReference>
<dbReference type="Pfam" id="PF07715">
    <property type="entry name" value="Plug"/>
    <property type="match status" value="1"/>
</dbReference>
<dbReference type="PANTHER" id="PTHR30069:SF29">
    <property type="entry name" value="HEMOGLOBIN AND HEMOGLOBIN-HAPTOGLOBIN-BINDING PROTEIN 1-RELATED"/>
    <property type="match status" value="1"/>
</dbReference>
<dbReference type="NCBIfam" id="TIGR01785">
    <property type="entry name" value="TonB-hemin"/>
    <property type="match status" value="1"/>
</dbReference>
<dbReference type="GO" id="GO:0009279">
    <property type="term" value="C:cell outer membrane"/>
    <property type="evidence" value="ECO:0007669"/>
    <property type="project" value="UniProtKB-SubCell"/>
</dbReference>
<dbReference type="InterPro" id="IPR000531">
    <property type="entry name" value="Beta-barrel_TonB"/>
</dbReference>
<name>A0A941DDZ9_9BURK</name>
<dbReference type="CDD" id="cd01347">
    <property type="entry name" value="ligand_gated_channel"/>
    <property type="match status" value="1"/>
</dbReference>
<dbReference type="GO" id="GO:0044718">
    <property type="term" value="P:siderophore transmembrane transport"/>
    <property type="evidence" value="ECO:0007669"/>
    <property type="project" value="TreeGrafter"/>
</dbReference>
<dbReference type="NCBIfam" id="TIGR01786">
    <property type="entry name" value="TonB-hemlactrns"/>
    <property type="match status" value="1"/>
</dbReference>